<dbReference type="GO" id="GO:0005737">
    <property type="term" value="C:cytoplasm"/>
    <property type="evidence" value="ECO:0007669"/>
    <property type="project" value="TreeGrafter"/>
</dbReference>
<dbReference type="EMBL" id="SMRS01000005">
    <property type="protein sequence ID" value="KAA0874805.1"/>
    <property type="molecule type" value="Genomic_DNA"/>
</dbReference>
<dbReference type="GO" id="GO:0008970">
    <property type="term" value="F:phospholipase A1 activity"/>
    <property type="evidence" value="ECO:0007669"/>
    <property type="project" value="TreeGrafter"/>
</dbReference>
<keyword evidence="6" id="KW-1185">Reference proteome</keyword>
<comment type="caution">
    <text evidence="5">The sequence shown here is derived from an EMBL/GenBank/DDBJ whole genome shotgun (WGS) entry which is preliminary data.</text>
</comment>
<reference evidence="5 6" key="1">
    <citation type="submission" date="2019-03" db="EMBL/GenBank/DDBJ databases">
        <title>Nitrincola sp. nov. isolated from an Indian soda lake.</title>
        <authorList>
            <person name="Joshi A."/>
            <person name="Thite S.V."/>
            <person name="Joseph N."/>
            <person name="Dhotre D."/>
            <person name="Moorthy M."/>
            <person name="Shouche Y.S."/>
        </authorList>
    </citation>
    <scope>NUCLEOTIDE SEQUENCE [LARGE SCALE GENOMIC DNA]</scope>
    <source>
        <strain evidence="5 6">MEB193</strain>
    </source>
</reference>
<organism evidence="5 6">
    <name type="scientific">Nitrincola tapanii</name>
    <dbReference type="NCBI Taxonomy" id="1708751"/>
    <lineage>
        <taxon>Bacteria</taxon>
        <taxon>Pseudomonadati</taxon>
        <taxon>Pseudomonadota</taxon>
        <taxon>Gammaproteobacteria</taxon>
        <taxon>Oceanospirillales</taxon>
        <taxon>Oceanospirillaceae</taxon>
        <taxon>Nitrincola</taxon>
    </lineage>
</organism>
<keyword evidence="3" id="KW-0443">Lipid metabolism</keyword>
<dbReference type="Proteomes" id="UP000325302">
    <property type="component" value="Unassembled WGS sequence"/>
</dbReference>
<evidence type="ECO:0000259" key="4">
    <source>
        <dbReference type="PROSITE" id="PS51934"/>
    </source>
</evidence>
<evidence type="ECO:0000313" key="5">
    <source>
        <dbReference type="EMBL" id="KAA0874805.1"/>
    </source>
</evidence>
<evidence type="ECO:0000313" key="6">
    <source>
        <dbReference type="Proteomes" id="UP000325302"/>
    </source>
</evidence>
<evidence type="ECO:0000256" key="3">
    <source>
        <dbReference type="ARBA" id="ARBA00023098"/>
    </source>
</evidence>
<dbReference type="Pfam" id="PF04970">
    <property type="entry name" value="LRAT"/>
    <property type="match status" value="1"/>
</dbReference>
<accession>A0A5A9W3U8</accession>
<keyword evidence="1" id="KW-0808">Transferase</keyword>
<dbReference type="PANTHER" id="PTHR13943">
    <property type="entry name" value="HRAS-LIKE SUPPRESSOR - RELATED"/>
    <property type="match status" value="1"/>
</dbReference>
<dbReference type="GO" id="GO:0004623">
    <property type="term" value="F:phospholipase A2 activity"/>
    <property type="evidence" value="ECO:0007669"/>
    <property type="project" value="TreeGrafter"/>
</dbReference>
<dbReference type="InterPro" id="IPR051496">
    <property type="entry name" value="H-rev107_PLA/AT"/>
</dbReference>
<dbReference type="PANTHER" id="PTHR13943:SF77">
    <property type="entry name" value="LRAT DOMAIN-CONTAINING PROTEIN"/>
    <property type="match status" value="1"/>
</dbReference>
<dbReference type="GO" id="GO:0016410">
    <property type="term" value="F:N-acyltransferase activity"/>
    <property type="evidence" value="ECO:0007669"/>
    <property type="project" value="TreeGrafter"/>
</dbReference>
<feature type="domain" description="LRAT" evidence="4">
    <location>
        <begin position="14"/>
        <end position="117"/>
    </location>
</feature>
<dbReference type="GO" id="GO:0070292">
    <property type="term" value="P:N-acylphosphatidylethanolamine metabolic process"/>
    <property type="evidence" value="ECO:0007669"/>
    <property type="project" value="TreeGrafter"/>
</dbReference>
<name>A0A5A9W3U8_9GAMM</name>
<sequence>MSMSKLNQFKPGQHLKVSSGLYSHHGIYVGKGRVVHYAGKSNGLFDDSCSFVQETTLAQFAGQRTVYRVSEPDAKFAADEIVRRAKSRLGENRYSVITNNCEHFVSWCIHGEHSSEQVQRAGVVVAAAAASAGAVRVYRASKTTSTVVNAVRLAAASSSSSQAGLLVSAASGGGAAGATAALTAGGSVAGGSAATGLVATGSTLLATPAAPIAAAALVTGGLVYGVGKLFDWW</sequence>
<dbReference type="InterPro" id="IPR007053">
    <property type="entry name" value="LRAT_dom"/>
</dbReference>
<protein>
    <recommendedName>
        <fullName evidence="4">LRAT domain-containing protein</fullName>
    </recommendedName>
</protein>
<proteinExistence type="predicted"/>
<evidence type="ECO:0000256" key="1">
    <source>
        <dbReference type="ARBA" id="ARBA00022679"/>
    </source>
</evidence>
<keyword evidence="2" id="KW-0378">Hydrolase</keyword>
<evidence type="ECO:0000256" key="2">
    <source>
        <dbReference type="ARBA" id="ARBA00022801"/>
    </source>
</evidence>
<dbReference type="Gene3D" id="3.90.1720.10">
    <property type="entry name" value="endopeptidase domain like (from Nostoc punctiforme)"/>
    <property type="match status" value="1"/>
</dbReference>
<gene>
    <name evidence="5" type="ORF">E1H14_08305</name>
</gene>
<dbReference type="OrthoDB" id="9812095at2"/>
<dbReference type="PROSITE" id="PS51934">
    <property type="entry name" value="LRAT"/>
    <property type="match status" value="1"/>
</dbReference>
<dbReference type="AlphaFoldDB" id="A0A5A9W3U8"/>